<dbReference type="UniPathway" id="UPA00028">
    <property type="reaction ID" value="UER00004"/>
</dbReference>
<proteinExistence type="inferred from homology"/>
<dbReference type="GO" id="GO:0015940">
    <property type="term" value="P:pantothenate biosynthetic process"/>
    <property type="evidence" value="ECO:0007669"/>
    <property type="project" value="UniProtKB-UniPathway"/>
</dbReference>
<dbReference type="InterPro" id="IPR013328">
    <property type="entry name" value="6PGD_dom2"/>
</dbReference>
<reference evidence="15 16" key="2">
    <citation type="submission" date="2020-02" db="EMBL/GenBank/DDBJ databases">
        <title>The new genus of Enterobacteriales.</title>
        <authorList>
            <person name="Kim I.S."/>
        </authorList>
    </citation>
    <scope>NUCLEOTIDE SEQUENCE [LARGE SCALE GENOMIC DNA]</scope>
    <source>
        <strain evidence="15 16">SAP-6</strain>
    </source>
</reference>
<evidence type="ECO:0000256" key="6">
    <source>
        <dbReference type="ARBA" id="ARBA00022490"/>
    </source>
</evidence>
<organism evidence="15 16">
    <name type="scientific">Acerihabitans arboris</name>
    <dbReference type="NCBI Taxonomy" id="2691583"/>
    <lineage>
        <taxon>Bacteria</taxon>
        <taxon>Pseudomonadati</taxon>
        <taxon>Pseudomonadota</taxon>
        <taxon>Gammaproteobacteria</taxon>
        <taxon>Enterobacterales</taxon>
        <taxon>Pectobacteriaceae</taxon>
        <taxon>Acerihabitans</taxon>
    </lineage>
</organism>
<dbReference type="PANTHER" id="PTHR43765">
    <property type="entry name" value="2-DEHYDROPANTOATE 2-REDUCTASE-RELATED"/>
    <property type="match status" value="1"/>
</dbReference>
<dbReference type="Pfam" id="PF08546">
    <property type="entry name" value="ApbA_C"/>
    <property type="match status" value="1"/>
</dbReference>
<dbReference type="InterPro" id="IPR050838">
    <property type="entry name" value="Ketopantoate_reductase"/>
</dbReference>
<evidence type="ECO:0000256" key="5">
    <source>
        <dbReference type="ARBA" id="ARBA00019465"/>
    </source>
</evidence>
<dbReference type="Gene3D" id="3.40.50.720">
    <property type="entry name" value="NAD(P)-binding Rossmann-like Domain"/>
    <property type="match status" value="1"/>
</dbReference>
<comment type="catalytic activity">
    <reaction evidence="11 12">
        <text>(R)-pantoate + NADP(+) = 2-dehydropantoate + NADPH + H(+)</text>
        <dbReference type="Rhea" id="RHEA:16233"/>
        <dbReference type="ChEBI" id="CHEBI:11561"/>
        <dbReference type="ChEBI" id="CHEBI:15378"/>
        <dbReference type="ChEBI" id="CHEBI:15980"/>
        <dbReference type="ChEBI" id="CHEBI:57783"/>
        <dbReference type="ChEBI" id="CHEBI:58349"/>
        <dbReference type="EC" id="1.1.1.169"/>
    </reaction>
</comment>
<evidence type="ECO:0000256" key="9">
    <source>
        <dbReference type="ARBA" id="ARBA00023002"/>
    </source>
</evidence>
<comment type="subcellular location">
    <subcellularLocation>
        <location evidence="1">Cytoplasm</location>
    </subcellularLocation>
</comment>
<dbReference type="FunFam" id="1.10.1040.10:FF:000014">
    <property type="entry name" value="2-dehydropantoate 2-reductase"/>
    <property type="match status" value="1"/>
</dbReference>
<evidence type="ECO:0000256" key="3">
    <source>
        <dbReference type="ARBA" id="ARBA00007870"/>
    </source>
</evidence>
<dbReference type="InterPro" id="IPR008927">
    <property type="entry name" value="6-PGluconate_DH-like_C_sf"/>
</dbReference>
<dbReference type="EMBL" id="WUBS01000015">
    <property type="protein sequence ID" value="NDL64994.1"/>
    <property type="molecule type" value="Genomic_DNA"/>
</dbReference>
<evidence type="ECO:0000256" key="8">
    <source>
        <dbReference type="ARBA" id="ARBA00022857"/>
    </source>
</evidence>
<dbReference type="Gene3D" id="1.10.1040.10">
    <property type="entry name" value="N-(1-d-carboxylethyl)-l-norvaline Dehydrogenase, domain 2"/>
    <property type="match status" value="1"/>
</dbReference>
<gene>
    <name evidence="15" type="primary">panE</name>
    <name evidence="15" type="ORF">GRH90_19870</name>
</gene>
<dbReference type="GO" id="GO:0008677">
    <property type="term" value="F:2-dehydropantoate 2-reductase activity"/>
    <property type="evidence" value="ECO:0007669"/>
    <property type="project" value="UniProtKB-EC"/>
</dbReference>
<comment type="function">
    <text evidence="12">Catalyzes the NADPH-dependent reduction of ketopantoate into pantoic acid.</text>
</comment>
<dbReference type="GO" id="GO:0050661">
    <property type="term" value="F:NADP binding"/>
    <property type="evidence" value="ECO:0007669"/>
    <property type="project" value="TreeGrafter"/>
</dbReference>
<name>A0A845SPX2_9GAMM</name>
<evidence type="ECO:0000256" key="1">
    <source>
        <dbReference type="ARBA" id="ARBA00004496"/>
    </source>
</evidence>
<dbReference type="Pfam" id="PF02558">
    <property type="entry name" value="ApbA"/>
    <property type="match status" value="1"/>
</dbReference>
<evidence type="ECO:0000313" key="16">
    <source>
        <dbReference type="Proteomes" id="UP000461443"/>
    </source>
</evidence>
<keyword evidence="16" id="KW-1185">Reference proteome</keyword>
<comment type="similarity">
    <text evidence="3 12">Belongs to the ketopantoate reductase family.</text>
</comment>
<protein>
    <recommendedName>
        <fullName evidence="5 12">2-dehydropantoate 2-reductase</fullName>
        <ecNumber evidence="4 12">1.1.1.169</ecNumber>
    </recommendedName>
    <alternativeName>
        <fullName evidence="10 12">Ketopantoate reductase</fullName>
    </alternativeName>
</protein>
<keyword evidence="7 12" id="KW-0566">Pantothenate biosynthesis</keyword>
<evidence type="ECO:0000256" key="12">
    <source>
        <dbReference type="RuleBase" id="RU362068"/>
    </source>
</evidence>
<sequence>MNITVLGCGAIGQLWLAGLVRQGHNVQGWLRVPQSSCTVDVVTPQGEIVQLQLPANNALHLAGSDLLLVTLKAWQVSGAIRTLLPQLRADCAILLLHNGLGTREELPPLPQPLLQGITTHAAYRSDGGSIIHVYNGTTRIGPLTPNAQSISHLAEVLHDALPDVAWHNNIAASCWIKLASNCVINPLTAVYDCRNGEIEQYIDQIEALCREVAMVMDREGYHTSYESLLFYVGQTIKSTAGNTSSMLQDIRAQRHTEIDYISGYLVRRARVHGLSVPENQRLYELIKQKEDHYGRLGDGMSGEWE</sequence>
<dbReference type="RefSeq" id="WP_162367699.1">
    <property type="nucleotide sequence ID" value="NZ_WUBS01000015.1"/>
</dbReference>
<keyword evidence="6" id="KW-0963">Cytoplasm</keyword>
<dbReference type="InterPro" id="IPR013332">
    <property type="entry name" value="KPR_N"/>
</dbReference>
<dbReference type="EC" id="1.1.1.169" evidence="4 12"/>
<feature type="domain" description="Ketopantoate reductase C-terminal" evidence="14">
    <location>
        <begin position="169"/>
        <end position="290"/>
    </location>
</feature>
<evidence type="ECO:0000313" key="15">
    <source>
        <dbReference type="EMBL" id="NDL64994.1"/>
    </source>
</evidence>
<evidence type="ECO:0000259" key="14">
    <source>
        <dbReference type="Pfam" id="PF08546"/>
    </source>
</evidence>
<feature type="domain" description="Ketopantoate reductase N-terminal" evidence="13">
    <location>
        <begin position="3"/>
        <end position="143"/>
    </location>
</feature>
<dbReference type="PANTHER" id="PTHR43765:SF2">
    <property type="entry name" value="2-DEHYDROPANTOATE 2-REDUCTASE"/>
    <property type="match status" value="1"/>
</dbReference>
<evidence type="ECO:0000256" key="11">
    <source>
        <dbReference type="ARBA" id="ARBA00048793"/>
    </source>
</evidence>
<comment type="pathway">
    <text evidence="2 12">Cofactor biosynthesis; (R)-pantothenate biosynthesis; (R)-pantoate from 3-methyl-2-oxobutanoate: step 2/2.</text>
</comment>
<evidence type="ECO:0000256" key="10">
    <source>
        <dbReference type="ARBA" id="ARBA00032024"/>
    </source>
</evidence>
<evidence type="ECO:0000259" key="13">
    <source>
        <dbReference type="Pfam" id="PF02558"/>
    </source>
</evidence>
<keyword evidence="9 12" id="KW-0560">Oxidoreductase</keyword>
<dbReference type="InterPro" id="IPR036291">
    <property type="entry name" value="NAD(P)-bd_dom_sf"/>
</dbReference>
<comment type="caution">
    <text evidence="15">The sequence shown here is derived from an EMBL/GenBank/DDBJ whole genome shotgun (WGS) entry which is preliminary data.</text>
</comment>
<evidence type="ECO:0000256" key="4">
    <source>
        <dbReference type="ARBA" id="ARBA00013014"/>
    </source>
</evidence>
<accession>A0A845SPX2</accession>
<dbReference type="SUPFAM" id="SSF51735">
    <property type="entry name" value="NAD(P)-binding Rossmann-fold domains"/>
    <property type="match status" value="1"/>
</dbReference>
<evidence type="ECO:0000256" key="2">
    <source>
        <dbReference type="ARBA" id="ARBA00004994"/>
    </source>
</evidence>
<dbReference type="Proteomes" id="UP000461443">
    <property type="component" value="Unassembled WGS sequence"/>
</dbReference>
<dbReference type="NCBIfam" id="TIGR00745">
    <property type="entry name" value="apbA_panE"/>
    <property type="match status" value="1"/>
</dbReference>
<reference evidence="15 16" key="1">
    <citation type="submission" date="2019-12" db="EMBL/GenBank/DDBJ databases">
        <authorList>
            <person name="Lee S.D."/>
        </authorList>
    </citation>
    <scope>NUCLEOTIDE SEQUENCE [LARGE SCALE GENOMIC DNA]</scope>
    <source>
        <strain evidence="15 16">SAP-6</strain>
    </source>
</reference>
<keyword evidence="8 12" id="KW-0521">NADP</keyword>
<dbReference type="AlphaFoldDB" id="A0A845SPX2"/>
<dbReference type="SUPFAM" id="SSF48179">
    <property type="entry name" value="6-phosphogluconate dehydrogenase C-terminal domain-like"/>
    <property type="match status" value="1"/>
</dbReference>
<dbReference type="NCBIfam" id="NF005087">
    <property type="entry name" value="PRK06522.1-1"/>
    <property type="match status" value="1"/>
</dbReference>
<dbReference type="GO" id="GO:0005737">
    <property type="term" value="C:cytoplasm"/>
    <property type="evidence" value="ECO:0007669"/>
    <property type="project" value="UniProtKB-SubCell"/>
</dbReference>
<dbReference type="InterPro" id="IPR013752">
    <property type="entry name" value="KPA_reductase"/>
</dbReference>
<evidence type="ECO:0000256" key="7">
    <source>
        <dbReference type="ARBA" id="ARBA00022655"/>
    </source>
</evidence>
<dbReference type="InterPro" id="IPR003710">
    <property type="entry name" value="ApbA"/>
</dbReference>